<keyword evidence="3" id="KW-1185">Reference proteome</keyword>
<gene>
    <name evidence="2" type="ORF">OLC1_LOCUS782</name>
</gene>
<protein>
    <submittedName>
        <fullName evidence="2">OLC1v1022383C1</fullName>
    </submittedName>
</protein>
<dbReference type="Proteomes" id="UP001161247">
    <property type="component" value="Chromosome 1"/>
</dbReference>
<organism evidence="2 3">
    <name type="scientific">Oldenlandia corymbosa var. corymbosa</name>
    <dbReference type="NCBI Taxonomy" id="529605"/>
    <lineage>
        <taxon>Eukaryota</taxon>
        <taxon>Viridiplantae</taxon>
        <taxon>Streptophyta</taxon>
        <taxon>Embryophyta</taxon>
        <taxon>Tracheophyta</taxon>
        <taxon>Spermatophyta</taxon>
        <taxon>Magnoliopsida</taxon>
        <taxon>eudicotyledons</taxon>
        <taxon>Gunneridae</taxon>
        <taxon>Pentapetalae</taxon>
        <taxon>asterids</taxon>
        <taxon>lamiids</taxon>
        <taxon>Gentianales</taxon>
        <taxon>Rubiaceae</taxon>
        <taxon>Rubioideae</taxon>
        <taxon>Spermacoceae</taxon>
        <taxon>Hedyotis-Oldenlandia complex</taxon>
        <taxon>Oldenlandia</taxon>
    </lineage>
</organism>
<evidence type="ECO:0000313" key="2">
    <source>
        <dbReference type="EMBL" id="CAI9088137.1"/>
    </source>
</evidence>
<feature type="transmembrane region" description="Helical" evidence="1">
    <location>
        <begin position="12"/>
        <end position="35"/>
    </location>
</feature>
<evidence type="ECO:0000313" key="3">
    <source>
        <dbReference type="Proteomes" id="UP001161247"/>
    </source>
</evidence>
<proteinExistence type="predicted"/>
<dbReference type="EMBL" id="OX459118">
    <property type="protein sequence ID" value="CAI9088137.1"/>
    <property type="molecule type" value="Genomic_DNA"/>
</dbReference>
<dbReference type="AlphaFoldDB" id="A0AAV1C040"/>
<name>A0AAV1C040_OLDCO</name>
<evidence type="ECO:0000256" key="1">
    <source>
        <dbReference type="SAM" id="Phobius"/>
    </source>
</evidence>
<accession>A0AAV1C040</accession>
<keyword evidence="1" id="KW-0472">Membrane</keyword>
<keyword evidence="1" id="KW-0812">Transmembrane</keyword>
<reference evidence="2" key="1">
    <citation type="submission" date="2023-03" db="EMBL/GenBank/DDBJ databases">
        <authorList>
            <person name="Julca I."/>
        </authorList>
    </citation>
    <scope>NUCLEOTIDE SEQUENCE</scope>
</reference>
<sequence length="183" mass="20419">MTRAFGQEKKRSITFNNMCILAMLLMGFAVIVLIFRSDQTQARSVCCDRYNKKCEELSESNLTVERGESKAQPLKEEGCCKKCYDGWVRCKESYCSAGCTDCSEAKNLCYANNCAGNIACREPKPRDCCKRCDDGWIDCKKDGAILSCDESKAFCYAECGIGFGGDCNTNDDHSFMDGLHPFI</sequence>
<keyword evidence="1" id="KW-1133">Transmembrane helix</keyword>